<dbReference type="InterPro" id="IPR011344">
    <property type="entry name" value="ssDNA-bd"/>
</dbReference>
<feature type="region of interest" description="Disordered" evidence="4">
    <location>
        <begin position="132"/>
        <end position="193"/>
    </location>
</feature>
<evidence type="ECO:0000256" key="3">
    <source>
        <dbReference type="RuleBase" id="RU000524"/>
    </source>
</evidence>
<accession>A0A7G7YMH1</accession>
<dbReference type="GO" id="GO:0006260">
    <property type="term" value="P:DNA replication"/>
    <property type="evidence" value="ECO:0007669"/>
    <property type="project" value="InterPro"/>
</dbReference>
<dbReference type="GO" id="GO:0003697">
    <property type="term" value="F:single-stranded DNA binding"/>
    <property type="evidence" value="ECO:0007669"/>
    <property type="project" value="InterPro"/>
</dbReference>
<keyword evidence="1 2" id="KW-0238">DNA-binding</keyword>
<protein>
    <recommendedName>
        <fullName evidence="2 3">Single-stranded DNA-binding protein</fullName>
    </recommendedName>
</protein>
<dbReference type="Proteomes" id="UP000515275">
    <property type="component" value="Chromosome"/>
</dbReference>
<evidence type="ECO:0000313" key="6">
    <source>
        <dbReference type="Proteomes" id="UP000515275"/>
    </source>
</evidence>
<dbReference type="GO" id="GO:0009295">
    <property type="term" value="C:nucleoid"/>
    <property type="evidence" value="ECO:0007669"/>
    <property type="project" value="TreeGrafter"/>
</dbReference>
<sequence length="193" mass="21823">MDMAYTFIAGRLTGEPDSKQVGDGNRVTTFRLAVNHGYRGDNGEWIEKEPTYIQVQCWGRLAENTNLTFTKGMPVLVVGRLETSSWVAVDERGHEEKRSIQRINATYAGPDLNERTAQVHFDRVKLLRVKEAHEERERHEAEQSGQMHEDKQQREALLAGKLESTRAGSRESAPMHTPETTFAGNEEKAAVPF</sequence>
<dbReference type="NCBIfam" id="TIGR00621">
    <property type="entry name" value="ssb"/>
    <property type="match status" value="1"/>
</dbReference>
<evidence type="ECO:0000313" key="5">
    <source>
        <dbReference type="EMBL" id="QNH95691.1"/>
    </source>
</evidence>
<proteinExistence type="predicted"/>
<dbReference type="PIRSF" id="PIRSF002070">
    <property type="entry name" value="SSB"/>
    <property type="match status" value="1"/>
</dbReference>
<dbReference type="Pfam" id="PF00436">
    <property type="entry name" value="SSB"/>
    <property type="match status" value="1"/>
</dbReference>
<dbReference type="KEGG" id="cans:GP473_02480"/>
<evidence type="ECO:0000256" key="4">
    <source>
        <dbReference type="SAM" id="MobiDB-lite"/>
    </source>
</evidence>
<dbReference type="InterPro" id="IPR012340">
    <property type="entry name" value="NA-bd_OB-fold"/>
</dbReference>
<gene>
    <name evidence="5" type="primary">ssb</name>
    <name evidence="5" type="ORF">GP473_02480</name>
</gene>
<dbReference type="AlphaFoldDB" id="A0A7G7YMH1"/>
<organism evidence="5 6">
    <name type="scientific">Corynebacterium anserum</name>
    <dbReference type="NCBI Taxonomy" id="2684406"/>
    <lineage>
        <taxon>Bacteria</taxon>
        <taxon>Bacillati</taxon>
        <taxon>Actinomycetota</taxon>
        <taxon>Actinomycetes</taxon>
        <taxon>Mycobacteriales</taxon>
        <taxon>Corynebacteriaceae</taxon>
        <taxon>Corynebacterium</taxon>
    </lineage>
</organism>
<reference evidence="5 6" key="1">
    <citation type="submission" date="2019-12" db="EMBL/GenBank/DDBJ databases">
        <title>Corynebacterium sp. nov., isolated from feces of the Anser Albifrons in China.</title>
        <authorList>
            <person name="Liu Q."/>
        </authorList>
    </citation>
    <scope>NUCLEOTIDE SEQUENCE [LARGE SCALE GENOMIC DNA]</scope>
    <source>
        <strain evidence="5 6">23H37-10</strain>
    </source>
</reference>
<dbReference type="CDD" id="cd04496">
    <property type="entry name" value="SSB_OBF"/>
    <property type="match status" value="1"/>
</dbReference>
<dbReference type="PANTHER" id="PTHR10302">
    <property type="entry name" value="SINGLE-STRANDED DNA-BINDING PROTEIN"/>
    <property type="match status" value="1"/>
</dbReference>
<keyword evidence="6" id="KW-1185">Reference proteome</keyword>
<dbReference type="SUPFAM" id="SSF50249">
    <property type="entry name" value="Nucleic acid-binding proteins"/>
    <property type="match status" value="1"/>
</dbReference>
<dbReference type="EMBL" id="CP046883">
    <property type="protein sequence ID" value="QNH95691.1"/>
    <property type="molecule type" value="Genomic_DNA"/>
</dbReference>
<dbReference type="RefSeq" id="WP_186277079.1">
    <property type="nucleotide sequence ID" value="NZ_CP046883.1"/>
</dbReference>
<name>A0A7G7YMH1_9CORY</name>
<dbReference type="PANTHER" id="PTHR10302:SF27">
    <property type="entry name" value="SINGLE-STRANDED DNA-BINDING PROTEIN"/>
    <property type="match status" value="1"/>
</dbReference>
<feature type="compositionally biased region" description="Basic and acidic residues" evidence="4">
    <location>
        <begin position="132"/>
        <end position="154"/>
    </location>
</feature>
<dbReference type="Gene3D" id="2.40.50.140">
    <property type="entry name" value="Nucleic acid-binding proteins"/>
    <property type="match status" value="1"/>
</dbReference>
<dbReference type="PROSITE" id="PS50935">
    <property type="entry name" value="SSB"/>
    <property type="match status" value="1"/>
</dbReference>
<dbReference type="InterPro" id="IPR000424">
    <property type="entry name" value="Primosome_PriB/ssb"/>
</dbReference>
<evidence type="ECO:0000256" key="1">
    <source>
        <dbReference type="ARBA" id="ARBA00023125"/>
    </source>
</evidence>
<evidence type="ECO:0000256" key="2">
    <source>
        <dbReference type="PIRNR" id="PIRNR002070"/>
    </source>
</evidence>